<evidence type="ECO:0000256" key="3">
    <source>
        <dbReference type="ARBA" id="ARBA00022553"/>
    </source>
</evidence>
<dbReference type="SUPFAM" id="SSF55874">
    <property type="entry name" value="ATPase domain of HSP90 chaperone/DNA topoisomerase II/histidine kinase"/>
    <property type="match status" value="1"/>
</dbReference>
<organism evidence="10 11">
    <name type="scientific">Canariomyces notabilis</name>
    <dbReference type="NCBI Taxonomy" id="2074819"/>
    <lineage>
        <taxon>Eukaryota</taxon>
        <taxon>Fungi</taxon>
        <taxon>Dikarya</taxon>
        <taxon>Ascomycota</taxon>
        <taxon>Pezizomycotina</taxon>
        <taxon>Sordariomycetes</taxon>
        <taxon>Sordariomycetidae</taxon>
        <taxon>Sordariales</taxon>
        <taxon>Chaetomiaceae</taxon>
        <taxon>Canariomyces</taxon>
    </lineage>
</organism>
<keyword evidence="11" id="KW-1185">Reference proteome</keyword>
<comment type="caution">
    <text evidence="10">The sequence shown here is derived from an EMBL/GenBank/DDBJ whole genome shotgun (WGS) entry which is preliminary data.</text>
</comment>
<evidence type="ECO:0000256" key="4">
    <source>
        <dbReference type="ARBA" id="ARBA00022679"/>
    </source>
</evidence>
<evidence type="ECO:0000313" key="10">
    <source>
        <dbReference type="EMBL" id="KAK4107304.1"/>
    </source>
</evidence>
<dbReference type="Gene3D" id="3.40.50.2300">
    <property type="match status" value="1"/>
</dbReference>
<sequence length="1292" mass="140185">MSEYGGPTAGPLSTSPMITINDDVEHIDTSNSDSDAPSLSEAARERETFKYDSLEISTAALRNPEAAKPIPSTVLSATPDPGLTAFAQLGLYRLAGSRALVSLFDRKNQHIVAEAVRATPLNLNQDQLDQLWLCGTAVPRATSICEHVLAGPAASLTIPGNDTGGAPSDLPVSVVLNLDQDSRFCDVKDTQKRFYIGVPIRSPAGINIGVYCVFDDKPRQHVSADEIQFIRDMSRTVMDYLDAKRSHEWHRREERMVRGLGSFVEGKATLSNWSQSSNPSSFQDIPGIQEGTLNKRLRGADRRPSKVSFLRSGTEQGTTTSTSQEIDGNVHSGGRATGTLRSKTQSTCKNPLSSGEVLQDDVERVFSKASNIIRESIEVEGVVFLDASIRTFGGLIGLGQEMPSPPAQLGKQSPDVSEFESSSDEIPASQSGDTAEATCCRVLGHSTSQSSSINGDEAGHPLGAFPEKFLHFLLQRYPHGKIYNMEVQPIPLAASDLSTTSRRSGRATDMLHARTVGALDWSSEKPKRRSITATLSAMFPGATSVAFMPLWDSQRNRWFAGSFVWTRTPTRIFTREDELSYLKVYSLTIMAEVTRLHIKAADRTKMDVLGSISHELRSPLHGVVGAAELLLQTHLNSSQQRILRTIQISSRTLLDTIGHILDYGKLGKMNPLIRSSSRLGRRNSARRPQNKQDPASATPDLPEAAVQLDRLTEEVLESVLAGYTNMNLSTDAMLEAGTTPTSSHRRTRRSLANDSIPKAEQTRGHGGDQDDFVQTLLDIEPAKSWSFRIHPGAFRRIVMNLVGNSLKFTKAGLVKVHLRQQLPPEEPDKQAPGVATVLLTVSDTGKGMSEEYLRNQLYTPFAQEDPFAPGTGLGLSLVRQVVTALGGEIHVESQAGSGTSVTVSMPLSTGEGSDEDEEEDGMFRVAAQELAGLRVALRGYGQETTATGATGHPTAHGERQAQVQLELVRSLCEGWLGMQVVPEAQAQCSPPDFVISARGSLPPFDGDGTSGSSTCPHIFICPSLSVHDMNVQVGQNRLPLFVEVVSQPLGPRKLAKSLFDARRRWTDALGSSLKSDSSETLAEEKTLAPSPQSGGTEVASSSGLEVSKVEDTASEILALASTSTRLEAKPRTELQDDNFGPHRPEVLHAGLHASSESVATLGPTTTQRSVLIVDDNPINIKILAAYIKKLHQPYRIATNGLEALDMYTQSPYEYNCLLTDISMPVMDGLESSRRIRKFEREQNVPPCKIIALTGLSGIDVEQDAFASGVDVFLTRPVTMKDIVVTLEELGIS</sequence>
<feature type="compositionally biased region" description="Polar residues" evidence="7">
    <location>
        <begin position="896"/>
        <end position="907"/>
    </location>
</feature>
<reference evidence="10" key="1">
    <citation type="journal article" date="2023" name="Mol. Phylogenet. Evol.">
        <title>Genome-scale phylogeny and comparative genomics of the fungal order Sordariales.</title>
        <authorList>
            <person name="Hensen N."/>
            <person name="Bonometti L."/>
            <person name="Westerberg I."/>
            <person name="Brannstrom I.O."/>
            <person name="Guillou S."/>
            <person name="Cros-Aarteil S."/>
            <person name="Calhoun S."/>
            <person name="Haridas S."/>
            <person name="Kuo A."/>
            <person name="Mondo S."/>
            <person name="Pangilinan J."/>
            <person name="Riley R."/>
            <person name="LaButti K."/>
            <person name="Andreopoulos B."/>
            <person name="Lipzen A."/>
            <person name="Chen C."/>
            <person name="Yan M."/>
            <person name="Daum C."/>
            <person name="Ng V."/>
            <person name="Clum A."/>
            <person name="Steindorff A."/>
            <person name="Ohm R.A."/>
            <person name="Martin F."/>
            <person name="Silar P."/>
            <person name="Natvig D.O."/>
            <person name="Lalanne C."/>
            <person name="Gautier V."/>
            <person name="Ament-Velasquez S.L."/>
            <person name="Kruys A."/>
            <person name="Hutchinson M.I."/>
            <person name="Powell A.J."/>
            <person name="Barry K."/>
            <person name="Miller A.N."/>
            <person name="Grigoriev I.V."/>
            <person name="Debuchy R."/>
            <person name="Gladieux P."/>
            <person name="Hiltunen Thoren M."/>
            <person name="Johannesson H."/>
        </authorList>
    </citation>
    <scope>NUCLEOTIDE SEQUENCE</scope>
    <source>
        <strain evidence="10">CBS 508.74</strain>
    </source>
</reference>
<feature type="compositionally biased region" description="Basic residues" evidence="7">
    <location>
        <begin position="679"/>
        <end position="689"/>
    </location>
</feature>
<evidence type="ECO:0000256" key="6">
    <source>
        <dbReference type="PROSITE-ProRule" id="PRU00169"/>
    </source>
</evidence>
<evidence type="ECO:0000259" key="8">
    <source>
        <dbReference type="PROSITE" id="PS50109"/>
    </source>
</evidence>
<dbReference type="SUPFAM" id="SSF47384">
    <property type="entry name" value="Homodimeric domain of signal transducing histidine kinase"/>
    <property type="match status" value="1"/>
</dbReference>
<dbReference type="GeneID" id="89942410"/>
<feature type="region of interest" description="Disordered" evidence="7">
    <location>
        <begin position="672"/>
        <end position="702"/>
    </location>
</feature>
<dbReference type="CDD" id="cd17546">
    <property type="entry name" value="REC_hyHK_CKI1_RcsC-like"/>
    <property type="match status" value="1"/>
</dbReference>
<keyword evidence="5" id="KW-0418">Kinase</keyword>
<dbReference type="PANTHER" id="PTHR43047:SF72">
    <property type="entry name" value="OSMOSENSING HISTIDINE PROTEIN KINASE SLN1"/>
    <property type="match status" value="1"/>
</dbReference>
<dbReference type="SUPFAM" id="SSF52172">
    <property type="entry name" value="CheY-like"/>
    <property type="match status" value="1"/>
</dbReference>
<dbReference type="PANTHER" id="PTHR43047">
    <property type="entry name" value="TWO-COMPONENT HISTIDINE PROTEIN KINASE"/>
    <property type="match status" value="1"/>
</dbReference>
<dbReference type="PROSITE" id="PS50110">
    <property type="entry name" value="RESPONSE_REGULATORY"/>
    <property type="match status" value="1"/>
</dbReference>
<dbReference type="InterPro" id="IPR004358">
    <property type="entry name" value="Sig_transdc_His_kin-like_C"/>
</dbReference>
<dbReference type="GO" id="GO:0009927">
    <property type="term" value="F:histidine phosphotransfer kinase activity"/>
    <property type="evidence" value="ECO:0007669"/>
    <property type="project" value="TreeGrafter"/>
</dbReference>
<dbReference type="SMART" id="SM00388">
    <property type="entry name" value="HisKA"/>
    <property type="match status" value="1"/>
</dbReference>
<feature type="region of interest" description="Disordered" evidence="7">
    <location>
        <begin position="271"/>
        <end position="354"/>
    </location>
</feature>
<dbReference type="PRINTS" id="PR00344">
    <property type="entry name" value="BCTRLSENSOR"/>
</dbReference>
<dbReference type="SMART" id="SM00387">
    <property type="entry name" value="HATPase_c"/>
    <property type="match status" value="1"/>
</dbReference>
<feature type="modified residue" description="4-aspartylphosphate" evidence="6">
    <location>
        <position position="1220"/>
    </location>
</feature>
<keyword evidence="4" id="KW-0808">Transferase</keyword>
<comment type="catalytic activity">
    <reaction evidence="1">
        <text>ATP + protein L-histidine = ADP + protein N-phospho-L-histidine.</text>
        <dbReference type="EC" id="2.7.13.3"/>
    </reaction>
</comment>
<feature type="domain" description="Response regulatory" evidence="9">
    <location>
        <begin position="1169"/>
        <end position="1290"/>
    </location>
</feature>
<reference evidence="10" key="2">
    <citation type="submission" date="2023-05" db="EMBL/GenBank/DDBJ databases">
        <authorList>
            <consortium name="Lawrence Berkeley National Laboratory"/>
            <person name="Steindorff A."/>
            <person name="Hensen N."/>
            <person name="Bonometti L."/>
            <person name="Westerberg I."/>
            <person name="Brannstrom I.O."/>
            <person name="Guillou S."/>
            <person name="Cros-Aarteil S."/>
            <person name="Calhoun S."/>
            <person name="Haridas S."/>
            <person name="Kuo A."/>
            <person name="Mondo S."/>
            <person name="Pangilinan J."/>
            <person name="Riley R."/>
            <person name="Labutti K."/>
            <person name="Andreopoulos B."/>
            <person name="Lipzen A."/>
            <person name="Chen C."/>
            <person name="Yanf M."/>
            <person name="Daum C."/>
            <person name="Ng V."/>
            <person name="Clum A."/>
            <person name="Ohm R."/>
            <person name="Martin F."/>
            <person name="Silar P."/>
            <person name="Natvig D."/>
            <person name="Lalanne C."/>
            <person name="Gautier V."/>
            <person name="Ament-Velasquez S.L."/>
            <person name="Kruys A."/>
            <person name="Hutchinson M.I."/>
            <person name="Powell A.J."/>
            <person name="Barry K."/>
            <person name="Miller A.N."/>
            <person name="Grigoriev I.V."/>
            <person name="Debuchy R."/>
            <person name="Gladieux P."/>
            <person name="Thoren M.H."/>
            <person name="Johannesson H."/>
        </authorList>
    </citation>
    <scope>NUCLEOTIDE SEQUENCE</scope>
    <source>
        <strain evidence="10">CBS 508.74</strain>
    </source>
</reference>
<dbReference type="GO" id="GO:0000155">
    <property type="term" value="F:phosphorelay sensor kinase activity"/>
    <property type="evidence" value="ECO:0007669"/>
    <property type="project" value="InterPro"/>
</dbReference>
<feature type="region of interest" description="Disordered" evidence="7">
    <location>
        <begin position="736"/>
        <end position="769"/>
    </location>
</feature>
<evidence type="ECO:0000256" key="7">
    <source>
        <dbReference type="SAM" id="MobiDB-lite"/>
    </source>
</evidence>
<dbReference type="EMBL" id="MU853376">
    <property type="protein sequence ID" value="KAK4107304.1"/>
    <property type="molecule type" value="Genomic_DNA"/>
</dbReference>
<gene>
    <name evidence="10" type="ORF">N656DRAFT_802777</name>
</gene>
<feature type="region of interest" description="Disordered" evidence="7">
    <location>
        <begin position="400"/>
        <end position="435"/>
    </location>
</feature>
<feature type="compositionally biased region" description="Low complexity" evidence="7">
    <location>
        <begin position="312"/>
        <end position="325"/>
    </location>
</feature>
<dbReference type="InterPro" id="IPR001789">
    <property type="entry name" value="Sig_transdc_resp-reg_receiver"/>
</dbReference>
<dbReference type="InterPro" id="IPR036890">
    <property type="entry name" value="HATPase_C_sf"/>
</dbReference>
<evidence type="ECO:0000256" key="1">
    <source>
        <dbReference type="ARBA" id="ARBA00000085"/>
    </source>
</evidence>
<proteinExistence type="predicted"/>
<dbReference type="InterPro" id="IPR011006">
    <property type="entry name" value="CheY-like_superfamily"/>
</dbReference>
<feature type="compositionally biased region" description="Polar residues" evidence="7">
    <location>
        <begin position="339"/>
        <end position="353"/>
    </location>
</feature>
<keyword evidence="3 6" id="KW-0597">Phosphoprotein</keyword>
<dbReference type="RefSeq" id="XP_064664874.1">
    <property type="nucleotide sequence ID" value="XM_064818285.1"/>
</dbReference>
<evidence type="ECO:0000256" key="5">
    <source>
        <dbReference type="ARBA" id="ARBA00022777"/>
    </source>
</evidence>
<feature type="compositionally biased region" description="Low complexity" evidence="7">
    <location>
        <begin position="271"/>
        <end position="281"/>
    </location>
</feature>
<accession>A0AAN6QBW5</accession>
<dbReference type="InterPro" id="IPR003594">
    <property type="entry name" value="HATPase_dom"/>
</dbReference>
<dbReference type="InterPro" id="IPR036097">
    <property type="entry name" value="HisK_dim/P_sf"/>
</dbReference>
<dbReference type="Gene3D" id="1.10.287.130">
    <property type="match status" value="1"/>
</dbReference>
<dbReference type="InterPro" id="IPR005467">
    <property type="entry name" value="His_kinase_dom"/>
</dbReference>
<protein>
    <recommendedName>
        <fullName evidence="2">histidine kinase</fullName>
        <ecNumber evidence="2">2.7.13.3</ecNumber>
    </recommendedName>
</protein>
<dbReference type="Pfam" id="PF00512">
    <property type="entry name" value="HisKA"/>
    <property type="match status" value="1"/>
</dbReference>
<evidence type="ECO:0000313" key="11">
    <source>
        <dbReference type="Proteomes" id="UP001302812"/>
    </source>
</evidence>
<feature type="region of interest" description="Disordered" evidence="7">
    <location>
        <begin position="1"/>
        <end position="43"/>
    </location>
</feature>
<dbReference type="Pfam" id="PF00072">
    <property type="entry name" value="Response_reg"/>
    <property type="match status" value="1"/>
</dbReference>
<feature type="compositionally biased region" description="Polar residues" evidence="7">
    <location>
        <begin position="1089"/>
        <end position="1104"/>
    </location>
</feature>
<dbReference type="PROSITE" id="PS50109">
    <property type="entry name" value="HIS_KIN"/>
    <property type="match status" value="1"/>
</dbReference>
<dbReference type="CDD" id="cd00082">
    <property type="entry name" value="HisKA"/>
    <property type="match status" value="1"/>
</dbReference>
<dbReference type="SUPFAM" id="SSF55781">
    <property type="entry name" value="GAF domain-like"/>
    <property type="match status" value="1"/>
</dbReference>
<dbReference type="Pfam" id="PF02518">
    <property type="entry name" value="HATPase_c"/>
    <property type="match status" value="1"/>
</dbReference>
<dbReference type="Proteomes" id="UP001302812">
    <property type="component" value="Unassembled WGS sequence"/>
</dbReference>
<evidence type="ECO:0000256" key="2">
    <source>
        <dbReference type="ARBA" id="ARBA00012438"/>
    </source>
</evidence>
<feature type="domain" description="Histidine kinase" evidence="8">
    <location>
        <begin position="611"/>
        <end position="909"/>
    </location>
</feature>
<dbReference type="InterPro" id="IPR003661">
    <property type="entry name" value="HisK_dim/P_dom"/>
</dbReference>
<dbReference type="Gene3D" id="3.30.565.10">
    <property type="entry name" value="Histidine kinase-like ATPase, C-terminal domain"/>
    <property type="match status" value="1"/>
</dbReference>
<feature type="region of interest" description="Disordered" evidence="7">
    <location>
        <begin position="896"/>
        <end position="918"/>
    </location>
</feature>
<dbReference type="EC" id="2.7.13.3" evidence="2"/>
<name>A0AAN6QBW5_9PEZI</name>
<dbReference type="GO" id="GO:0005886">
    <property type="term" value="C:plasma membrane"/>
    <property type="evidence" value="ECO:0007669"/>
    <property type="project" value="TreeGrafter"/>
</dbReference>
<evidence type="ECO:0000259" key="9">
    <source>
        <dbReference type="PROSITE" id="PS50110"/>
    </source>
</evidence>
<dbReference type="SMART" id="SM00448">
    <property type="entry name" value="REC"/>
    <property type="match status" value="1"/>
</dbReference>
<feature type="region of interest" description="Disordered" evidence="7">
    <location>
        <begin position="1070"/>
        <end position="1106"/>
    </location>
</feature>